<dbReference type="SUPFAM" id="SSF56935">
    <property type="entry name" value="Porins"/>
    <property type="match status" value="1"/>
</dbReference>
<dbReference type="CDD" id="cd01347">
    <property type="entry name" value="ligand_gated_channel"/>
    <property type="match status" value="1"/>
</dbReference>
<sequence length="825" mass="87361">MTGSVSKRGSLRASLWLGVAMICATVADAAAAQTVAAPQLDIPAQTLSATLTQIGRQTDAEVIFAPADVRGKRAPALRGSYTAQQALTIALQGTALGVRRTPQGAYLIQGGGAAPGESGAGSAAAEIESADIVVTAQKREENLQDVPISISVVGGEKLRQTGASQLTDFGPYVAGLQVDSGGTPGQSTLSLRGIAPIGASTTVGTYLDDAPVGSSSLYARSPSFTLDLLPYDIERVEILRGPQGTLYGASSIGGLLKYVTIAPDLDDFSGKAGAEIFGIRHGEDMGYAGQARVNIPLVPGKLGLAASYAYRKSPGYVDNVQTGKRDVNDYRQEGARISLLWQATEDFSVRLSGLWQTIDAADTARIIEDLATGARIGDGMSSFYYLEQPFRKKLHYYAATLDYDLGFAQLTSASTYSRTRTMQVQDVSRIYGAVFPLFGAPDAGLSPATLNLDLKKVTQEVRLTSPSRGRFEWQLGLFYTYEKSGNDQLVNAYDFGGAPIAGLDPFVVGSLPSTYREYAVFGNATYRFSDRFDVTGGLRWAKNRQRFSQISAGFLLPPGEVPGRSSEDVVTYSVSPRFHVGDDSMIYARVASGYRPGGPNLTLPGVPPMVGSDSLVNYELGFKSMLFDRRVTIDLAAFYMDWKDIQIGVVVNGASALANAGSARSQGVEAAITWQPVEGLRLGASGAYTDARLAADMPAGTGGLDGDRLPSIPKWSGSLTADYSTAVTDTVGIRLGAGLRHTGNRLSDVASSPLTLPIRSYSALDLNAALTIDDRWTVRAYARNVTDSGGAVSRGLSTDAFGQPSHILVVPTQPRTIGLAVDLAF</sequence>
<evidence type="ECO:0000256" key="6">
    <source>
        <dbReference type="ARBA" id="ARBA00023004"/>
    </source>
</evidence>
<proteinExistence type="inferred from homology"/>
<feature type="signal peptide" evidence="13">
    <location>
        <begin position="1"/>
        <end position="29"/>
    </location>
</feature>
<keyword evidence="2 11" id="KW-0813">Transport</keyword>
<evidence type="ECO:0000313" key="16">
    <source>
        <dbReference type="Proteomes" id="UP000706039"/>
    </source>
</evidence>
<evidence type="ECO:0000256" key="9">
    <source>
        <dbReference type="ARBA" id="ARBA00023136"/>
    </source>
</evidence>
<dbReference type="PANTHER" id="PTHR32552:SF81">
    <property type="entry name" value="TONB-DEPENDENT OUTER MEMBRANE RECEPTOR"/>
    <property type="match status" value="1"/>
</dbReference>
<evidence type="ECO:0000313" key="15">
    <source>
        <dbReference type="EMBL" id="MBY8821906.1"/>
    </source>
</evidence>
<dbReference type="Pfam" id="PF07715">
    <property type="entry name" value="Plug"/>
    <property type="match status" value="1"/>
</dbReference>
<dbReference type="InterPro" id="IPR012910">
    <property type="entry name" value="Plug_dom"/>
</dbReference>
<evidence type="ECO:0000256" key="2">
    <source>
        <dbReference type="ARBA" id="ARBA00022448"/>
    </source>
</evidence>
<dbReference type="Gene3D" id="3.55.50.30">
    <property type="match status" value="1"/>
</dbReference>
<evidence type="ECO:0000256" key="5">
    <source>
        <dbReference type="ARBA" id="ARBA00022692"/>
    </source>
</evidence>
<evidence type="ECO:0000256" key="4">
    <source>
        <dbReference type="ARBA" id="ARBA00022496"/>
    </source>
</evidence>
<keyword evidence="5 11" id="KW-0812">Transmembrane</keyword>
<evidence type="ECO:0000256" key="10">
    <source>
        <dbReference type="ARBA" id="ARBA00023237"/>
    </source>
</evidence>
<dbReference type="Gene3D" id="2.40.170.20">
    <property type="entry name" value="TonB-dependent receptor, beta-barrel domain"/>
    <property type="match status" value="1"/>
</dbReference>
<dbReference type="PANTHER" id="PTHR32552">
    <property type="entry name" value="FERRICHROME IRON RECEPTOR-RELATED"/>
    <property type="match status" value="1"/>
</dbReference>
<evidence type="ECO:0000256" key="1">
    <source>
        <dbReference type="ARBA" id="ARBA00004571"/>
    </source>
</evidence>
<gene>
    <name evidence="15" type="ORF">K7G82_06360</name>
</gene>
<keyword evidence="9 11" id="KW-0472">Membrane</keyword>
<evidence type="ECO:0000256" key="12">
    <source>
        <dbReference type="RuleBase" id="RU003357"/>
    </source>
</evidence>
<evidence type="ECO:0000256" key="3">
    <source>
        <dbReference type="ARBA" id="ARBA00022452"/>
    </source>
</evidence>
<organism evidence="15 16">
    <name type="scientific">Sphingomonas colocasiae</name>
    <dbReference type="NCBI Taxonomy" id="1848973"/>
    <lineage>
        <taxon>Bacteria</taxon>
        <taxon>Pseudomonadati</taxon>
        <taxon>Pseudomonadota</taxon>
        <taxon>Alphaproteobacteria</taxon>
        <taxon>Sphingomonadales</taxon>
        <taxon>Sphingomonadaceae</taxon>
        <taxon>Sphingomonas</taxon>
    </lineage>
</organism>
<evidence type="ECO:0000256" key="7">
    <source>
        <dbReference type="ARBA" id="ARBA00023065"/>
    </source>
</evidence>
<dbReference type="InterPro" id="IPR036942">
    <property type="entry name" value="Beta-barrel_TonB_sf"/>
</dbReference>
<keyword evidence="3 11" id="KW-1134">Transmembrane beta strand</keyword>
<keyword evidence="6" id="KW-0408">Iron</keyword>
<evidence type="ECO:0000256" key="11">
    <source>
        <dbReference type="PROSITE-ProRule" id="PRU01360"/>
    </source>
</evidence>
<dbReference type="PROSITE" id="PS52016">
    <property type="entry name" value="TONB_DEPENDENT_REC_3"/>
    <property type="match status" value="1"/>
</dbReference>
<dbReference type="InterPro" id="IPR039426">
    <property type="entry name" value="TonB-dep_rcpt-like"/>
</dbReference>
<keyword evidence="16" id="KW-1185">Reference proteome</keyword>
<comment type="subcellular location">
    <subcellularLocation>
        <location evidence="1 11">Cell outer membrane</location>
        <topology evidence="1 11">Multi-pass membrane protein</topology>
    </subcellularLocation>
</comment>
<dbReference type="RefSeq" id="WP_222988982.1">
    <property type="nucleotide sequence ID" value="NZ_JAINVV010000003.1"/>
</dbReference>
<dbReference type="Proteomes" id="UP000706039">
    <property type="component" value="Unassembled WGS sequence"/>
</dbReference>
<comment type="caution">
    <text evidence="15">The sequence shown here is derived from an EMBL/GenBank/DDBJ whole genome shotgun (WGS) entry which is preliminary data.</text>
</comment>
<evidence type="ECO:0000256" key="8">
    <source>
        <dbReference type="ARBA" id="ARBA00023077"/>
    </source>
</evidence>
<keyword evidence="4" id="KW-0410">Iron transport</keyword>
<keyword evidence="10 11" id="KW-0998">Cell outer membrane</keyword>
<comment type="similarity">
    <text evidence="11 12">Belongs to the TonB-dependent receptor family.</text>
</comment>
<dbReference type="InterPro" id="IPR011662">
    <property type="entry name" value="Secretin/TonB_short_N"/>
</dbReference>
<keyword evidence="7" id="KW-0406">Ion transport</keyword>
<dbReference type="InterPro" id="IPR000531">
    <property type="entry name" value="Beta-barrel_TonB"/>
</dbReference>
<accession>A0ABS7PKU2</accession>
<protein>
    <submittedName>
        <fullName evidence="15">TonB-dependent receptor</fullName>
    </submittedName>
</protein>
<dbReference type="Pfam" id="PF00593">
    <property type="entry name" value="TonB_dep_Rec_b-barrel"/>
    <property type="match status" value="1"/>
</dbReference>
<evidence type="ECO:0000259" key="14">
    <source>
        <dbReference type="SMART" id="SM00965"/>
    </source>
</evidence>
<dbReference type="SMART" id="SM00965">
    <property type="entry name" value="STN"/>
    <property type="match status" value="1"/>
</dbReference>
<reference evidence="15 16" key="1">
    <citation type="submission" date="2021-08" db="EMBL/GenBank/DDBJ databases">
        <authorList>
            <person name="Tuo L."/>
        </authorList>
    </citation>
    <scope>NUCLEOTIDE SEQUENCE [LARGE SCALE GENOMIC DNA]</scope>
    <source>
        <strain evidence="15 16">JCM 31229</strain>
    </source>
</reference>
<keyword evidence="15" id="KW-0675">Receptor</keyword>
<dbReference type="Pfam" id="PF07660">
    <property type="entry name" value="STN"/>
    <property type="match status" value="1"/>
</dbReference>
<keyword evidence="8 12" id="KW-0798">TonB box</keyword>
<dbReference type="EMBL" id="JAINVV010000003">
    <property type="protein sequence ID" value="MBY8821906.1"/>
    <property type="molecule type" value="Genomic_DNA"/>
</dbReference>
<feature type="chain" id="PRO_5045129263" evidence="13">
    <location>
        <begin position="30"/>
        <end position="825"/>
    </location>
</feature>
<keyword evidence="13" id="KW-0732">Signal</keyword>
<evidence type="ECO:0000256" key="13">
    <source>
        <dbReference type="SAM" id="SignalP"/>
    </source>
</evidence>
<name>A0ABS7PKU2_9SPHN</name>
<feature type="domain" description="Secretin/TonB short N-terminal" evidence="14">
    <location>
        <begin position="60"/>
        <end position="111"/>
    </location>
</feature>